<organism evidence="9">
    <name type="scientific">Staphylococcus aureus</name>
    <dbReference type="NCBI Taxonomy" id="1280"/>
    <lineage>
        <taxon>Bacteria</taxon>
        <taxon>Bacillati</taxon>
        <taxon>Bacillota</taxon>
        <taxon>Bacilli</taxon>
        <taxon>Bacillales</taxon>
        <taxon>Staphylococcaceae</taxon>
        <taxon>Staphylococcus</taxon>
    </lineage>
</organism>
<evidence type="ECO:0000256" key="1">
    <source>
        <dbReference type="ARBA" id="ARBA00008401"/>
    </source>
</evidence>
<accession>A1KWT9</accession>
<keyword evidence="3" id="KW-0800">Toxin</keyword>
<dbReference type="InterPro" id="IPR006123">
    <property type="entry name" value="Toxin_b-grasp_Staph/Strep"/>
</dbReference>
<dbReference type="EMBL" id="AP003089">
    <property type="protein sequence ID" value="BAC54501.1"/>
    <property type="molecule type" value="Genomic_DNA"/>
</dbReference>
<dbReference type="AlphaFoldDB" id="A1KWT9"/>
<dbReference type="RefSeq" id="WP_012211135.1">
    <property type="nucleotide sequence ID" value="NC_010077.1"/>
</dbReference>
<feature type="domain" description="Staphylococcal/Streptococcal toxin OB-fold" evidence="7">
    <location>
        <begin position="52"/>
        <end position="129"/>
    </location>
</feature>
<dbReference type="SUPFAM" id="SSF54334">
    <property type="entry name" value="Superantigen toxins, C-terminal domain"/>
    <property type="match status" value="1"/>
</dbReference>
<dbReference type="GO" id="GO:0090729">
    <property type="term" value="F:toxin activity"/>
    <property type="evidence" value="ECO:0007669"/>
    <property type="project" value="UniProtKB-KW"/>
</dbReference>
<keyword evidence="5" id="KW-0260">Enterotoxin</keyword>
<evidence type="ECO:0000256" key="2">
    <source>
        <dbReference type="ARBA" id="ARBA00022633"/>
    </source>
</evidence>
<dbReference type="PRINTS" id="PR01898">
    <property type="entry name" value="SAGSUPRFAMLY"/>
</dbReference>
<name>A1KWT9_STAAU</name>
<keyword evidence="4" id="KW-0732">Signal</keyword>
<dbReference type="InterPro" id="IPR016091">
    <property type="entry name" value="SuperAg_toxin_C"/>
</dbReference>
<feature type="domain" description="Staphylococcal/Streptococcal toxin beta-grasp" evidence="8">
    <location>
        <begin position="140"/>
        <end position="247"/>
    </location>
</feature>
<dbReference type="PROSITE" id="PS00277">
    <property type="entry name" value="STAPH_STREP_TOXIN_1"/>
    <property type="match status" value="1"/>
</dbReference>
<dbReference type="PROSITE" id="PS00278">
    <property type="entry name" value="STAPH_STREP_TOXIN_2"/>
    <property type="match status" value="1"/>
</dbReference>
<dbReference type="InterPro" id="IPR006173">
    <property type="entry name" value="Staph_tox_OB"/>
</dbReference>
<sequence>MKELIVIVLFLSVSQIKDNTFQTSSEDLHHKSELSSLALNNMRHNYFHRWPPVKGENKITNDQFLANTLLFKDFLTNHQYYNDLLVQFNSKETTDKFKAKTVDIYGLAYGFQCNGGEPNKTNCIYGGLTTHEDNKLDKPKNVPINLWIDGAQKRVSLDKVKTDKKTVTIQELDAQARYFLQGEYLLYHNDSFGGKIQKGFIEFHDANGFEVSYDLFDVKGDYPDTQLRIYNDNKTISSKNLHIDIYLFTK</sequence>
<reference evidence="9" key="1">
    <citation type="submission" date="2001-01" db="EMBL/GenBank/DDBJ databases">
        <title>Complete nucleotide sequence of Staphylococcus aureus E-1 EDINA plasmid.</title>
        <authorList>
            <person name="Sugai M."/>
            <person name="Yamaguchi T."/>
            <person name="Hayashi T."/>
            <person name="Nakasone K."/>
            <person name="Takami H."/>
        </authorList>
    </citation>
    <scope>NUCLEOTIDE SEQUENCE</scope>
    <source>
        <strain evidence="9">E-1</strain>
        <plasmid evidence="9">EDINA plasmid</plasmid>
    </source>
</reference>
<dbReference type="InterPro" id="IPR013307">
    <property type="entry name" value="Superantigen_bac"/>
</dbReference>
<keyword evidence="6" id="KW-1015">Disulfide bond</keyword>
<evidence type="ECO:0000259" key="7">
    <source>
        <dbReference type="Pfam" id="PF01123"/>
    </source>
</evidence>
<protein>
    <submittedName>
        <fullName evidence="9">Uncharacterized protein</fullName>
    </submittedName>
</protein>
<dbReference type="SUPFAM" id="SSF50203">
    <property type="entry name" value="Bacterial enterotoxins"/>
    <property type="match status" value="1"/>
</dbReference>
<dbReference type="InterPro" id="IPR006126">
    <property type="entry name" value="Staph/Strept_toxin_CS"/>
</dbReference>
<keyword evidence="9" id="KW-0614">Plasmid</keyword>
<evidence type="ECO:0000256" key="6">
    <source>
        <dbReference type="PIRSR" id="PIRSR613307-50"/>
    </source>
</evidence>
<proteinExistence type="inferred from homology"/>
<evidence type="ECO:0000256" key="3">
    <source>
        <dbReference type="ARBA" id="ARBA00022656"/>
    </source>
</evidence>
<evidence type="ECO:0000313" key="9">
    <source>
        <dbReference type="EMBL" id="BAC54501.1"/>
    </source>
</evidence>
<dbReference type="Gene3D" id="3.10.20.120">
    <property type="match status" value="1"/>
</dbReference>
<dbReference type="Pfam" id="PF02876">
    <property type="entry name" value="Stap_Strp_tox_C"/>
    <property type="match status" value="1"/>
</dbReference>
<feature type="disulfide bond" evidence="6">
    <location>
        <begin position="113"/>
        <end position="123"/>
    </location>
</feature>
<evidence type="ECO:0000256" key="5">
    <source>
        <dbReference type="ARBA" id="ARBA00022861"/>
    </source>
</evidence>
<dbReference type="Pfam" id="PF01123">
    <property type="entry name" value="Stap_Strp_toxin"/>
    <property type="match status" value="1"/>
</dbReference>
<keyword evidence="2" id="KW-0766">Superantigen</keyword>
<dbReference type="Gene3D" id="2.40.50.110">
    <property type="match status" value="1"/>
</dbReference>
<dbReference type="InterPro" id="IPR008992">
    <property type="entry name" value="Enterotoxin"/>
</dbReference>
<dbReference type="InterPro" id="IPR006177">
    <property type="entry name" value="Toxin_bac"/>
</dbReference>
<evidence type="ECO:0000259" key="8">
    <source>
        <dbReference type="Pfam" id="PF02876"/>
    </source>
</evidence>
<dbReference type="GO" id="GO:0005576">
    <property type="term" value="C:extracellular region"/>
    <property type="evidence" value="ECO:0007669"/>
    <property type="project" value="InterPro"/>
</dbReference>
<geneLocation type="plasmid" evidence="9">
    <name>EDINA plasmid</name>
</geneLocation>
<comment type="similarity">
    <text evidence="1">Belongs to the staphylococcal/streptococcal toxin family.</text>
</comment>
<dbReference type="PRINTS" id="PR00279">
    <property type="entry name" value="BACTRLTOXIN"/>
</dbReference>
<evidence type="ECO:0000256" key="4">
    <source>
        <dbReference type="ARBA" id="ARBA00022729"/>
    </source>
</evidence>